<dbReference type="InterPro" id="IPR036047">
    <property type="entry name" value="F-box-like_dom_sf"/>
</dbReference>
<dbReference type="InterPro" id="IPR001810">
    <property type="entry name" value="F-box_dom"/>
</dbReference>
<dbReference type="Gene3D" id="1.20.1280.50">
    <property type="match status" value="1"/>
</dbReference>
<dbReference type="SUPFAM" id="SSF81383">
    <property type="entry name" value="F-box domain"/>
    <property type="match status" value="1"/>
</dbReference>
<feature type="compositionally biased region" description="Low complexity" evidence="1">
    <location>
        <begin position="289"/>
        <end position="314"/>
    </location>
</feature>
<dbReference type="SUPFAM" id="SSF52047">
    <property type="entry name" value="RNI-like"/>
    <property type="match status" value="1"/>
</dbReference>
<feature type="compositionally biased region" description="Acidic residues" evidence="1">
    <location>
        <begin position="327"/>
        <end position="336"/>
    </location>
</feature>
<organism evidence="3 4">
    <name type="scientific">Helicostylum pulchrum</name>
    <dbReference type="NCBI Taxonomy" id="562976"/>
    <lineage>
        <taxon>Eukaryota</taxon>
        <taxon>Fungi</taxon>
        <taxon>Fungi incertae sedis</taxon>
        <taxon>Mucoromycota</taxon>
        <taxon>Mucoromycotina</taxon>
        <taxon>Mucoromycetes</taxon>
        <taxon>Mucorales</taxon>
        <taxon>Mucorineae</taxon>
        <taxon>Mucoraceae</taxon>
        <taxon>Helicostylum</taxon>
    </lineage>
</organism>
<evidence type="ECO:0000313" key="3">
    <source>
        <dbReference type="EMBL" id="GAA5798975.1"/>
    </source>
</evidence>
<protein>
    <recommendedName>
        <fullName evidence="2">F-box domain-containing protein</fullName>
    </recommendedName>
</protein>
<dbReference type="EMBL" id="BAABUJ010000011">
    <property type="protein sequence ID" value="GAA5798975.1"/>
    <property type="molecule type" value="Genomic_DNA"/>
</dbReference>
<evidence type="ECO:0000256" key="1">
    <source>
        <dbReference type="SAM" id="MobiDB-lite"/>
    </source>
</evidence>
<dbReference type="Gene3D" id="3.80.10.10">
    <property type="entry name" value="Ribonuclease Inhibitor"/>
    <property type="match status" value="1"/>
</dbReference>
<feature type="domain" description="F-box" evidence="2">
    <location>
        <begin position="16"/>
        <end position="57"/>
    </location>
</feature>
<feature type="region of interest" description="Disordered" evidence="1">
    <location>
        <begin position="289"/>
        <end position="338"/>
    </location>
</feature>
<dbReference type="InterPro" id="IPR032675">
    <property type="entry name" value="LRR_dom_sf"/>
</dbReference>
<dbReference type="Pfam" id="PF12937">
    <property type="entry name" value="F-box-like"/>
    <property type="match status" value="1"/>
</dbReference>
<evidence type="ECO:0000259" key="2">
    <source>
        <dbReference type="Pfam" id="PF12937"/>
    </source>
</evidence>
<comment type="caution">
    <text evidence="3">The sequence shown here is derived from an EMBL/GenBank/DDBJ whole genome shotgun (WGS) entry which is preliminary data.</text>
</comment>
<accession>A0ABP9XW13</accession>
<gene>
    <name evidence="3" type="ORF">HPULCUR_004384</name>
</gene>
<reference evidence="3 4" key="1">
    <citation type="submission" date="2024-04" db="EMBL/GenBank/DDBJ databases">
        <title>genome sequences of Mucor flavus KT1a and Helicostylum pulchrum KT1b strains isolation_sourced from the surface of a dry-aged beef.</title>
        <authorList>
            <person name="Toyotome T."/>
            <person name="Hosono M."/>
            <person name="Torimaru M."/>
            <person name="Fukuda K."/>
            <person name="Mikami N."/>
        </authorList>
    </citation>
    <scope>NUCLEOTIDE SEQUENCE [LARGE SCALE GENOMIC DNA]</scope>
    <source>
        <strain evidence="3 4">KT1b</strain>
    </source>
</reference>
<keyword evidence="4" id="KW-1185">Reference proteome</keyword>
<dbReference type="CDD" id="cd09917">
    <property type="entry name" value="F-box_SF"/>
    <property type="match status" value="1"/>
</dbReference>
<sequence length="442" mass="51012">MSTTTLQDCQARSFPLPPELLLEIFGYLHDCQPALHSASLVSKQWLYCVAPILYSRPQINDTYRWATFILTLTRERMSFFYGDLIRSIDLSSGKSIVEAMKDQEFYRRLSNSTDEPTHRPVRIDNNNGRTQIRVNGSIRFQQDQQEYLLKGLPFIIVSTSSLVQISHTCKNITCLNLSYTSLLYDSLVAETGEYLSTLQRYAVQPGLTHIQIPIEQAIRSIGKECTQLQQVKIQRCEWVTAHVIWMFVYYCANLKKLDARRSTKCTVKRLIASVLEDTCSQQQQQNIQQQQQQQQQQNDDPSVTTVPSSSASSTNNDYTPFFNEQSNTEEEEEEENNVTVHFRFNEETQLYEQVEDPTQARITVVRQYTEEMENDAFWFVPFTTANDETRPIGQRPPSPMHPYLTQLNAVGNQNKSLKNIVHDILSDAKELGAIDINWLQDY</sequence>
<evidence type="ECO:0000313" key="4">
    <source>
        <dbReference type="Proteomes" id="UP001476247"/>
    </source>
</evidence>
<dbReference type="Proteomes" id="UP001476247">
    <property type="component" value="Unassembled WGS sequence"/>
</dbReference>
<proteinExistence type="predicted"/>
<name>A0ABP9XW13_9FUNG</name>